<keyword evidence="1" id="KW-0597">Phosphoprotein</keyword>
<organism evidence="5 6">
    <name type="scientific">Bremia lactucae</name>
    <name type="common">Lettuce downy mildew</name>
    <dbReference type="NCBI Taxonomy" id="4779"/>
    <lineage>
        <taxon>Eukaryota</taxon>
        <taxon>Sar</taxon>
        <taxon>Stramenopiles</taxon>
        <taxon>Oomycota</taxon>
        <taxon>Peronosporomycetes</taxon>
        <taxon>Peronosporales</taxon>
        <taxon>Peronosporaceae</taxon>
        <taxon>Bremia</taxon>
    </lineage>
</organism>
<dbReference type="KEGG" id="blac:94351656"/>
<proteinExistence type="inferred from homology"/>
<dbReference type="EMBL" id="SHOA02000014">
    <property type="protein sequence ID" value="TDH67486.1"/>
    <property type="molecule type" value="Genomic_DNA"/>
</dbReference>
<feature type="region of interest" description="Disordered" evidence="3">
    <location>
        <begin position="50"/>
        <end position="103"/>
    </location>
</feature>
<evidence type="ECO:0000256" key="1">
    <source>
        <dbReference type="ARBA" id="ARBA00022553"/>
    </source>
</evidence>
<dbReference type="OrthoDB" id="79455at2759"/>
<dbReference type="GeneID" id="94351656"/>
<evidence type="ECO:0000256" key="3">
    <source>
        <dbReference type="SAM" id="MobiDB-lite"/>
    </source>
</evidence>
<dbReference type="Gene3D" id="1.10.720.30">
    <property type="entry name" value="SAP domain"/>
    <property type="match status" value="1"/>
</dbReference>
<feature type="compositionally biased region" description="Basic and acidic residues" evidence="3">
    <location>
        <begin position="67"/>
        <end position="76"/>
    </location>
</feature>
<dbReference type="PANTHER" id="PTHR46551">
    <property type="entry name" value="SAP DOMAIN-CONTAINING RIBONUCLEOPROTEIN"/>
    <property type="match status" value="1"/>
</dbReference>
<dbReference type="AlphaFoldDB" id="A0A976ID98"/>
<reference evidence="5 6" key="1">
    <citation type="journal article" date="2021" name="Genome Biol.">
        <title>AFLAP: assembly-free linkage analysis pipeline using k-mers from genome sequencing data.</title>
        <authorList>
            <person name="Fletcher K."/>
            <person name="Zhang L."/>
            <person name="Gil J."/>
            <person name="Han R."/>
            <person name="Cavanaugh K."/>
            <person name="Michelmore R."/>
        </authorList>
    </citation>
    <scope>NUCLEOTIDE SEQUENCE [LARGE SCALE GENOMIC DNA]</scope>
    <source>
        <strain evidence="5 6">SF5</strain>
    </source>
</reference>
<name>A0A976ID98_BRELC</name>
<evidence type="ECO:0000313" key="5">
    <source>
        <dbReference type="EMBL" id="TDH67486.1"/>
    </source>
</evidence>
<comment type="similarity">
    <text evidence="2">Belongs to the SAP domain-containing ribonucleoprotein family.</text>
</comment>
<dbReference type="InterPro" id="IPR052240">
    <property type="entry name" value="SAP_domain_ribonucleoprotein"/>
</dbReference>
<dbReference type="Proteomes" id="UP000294530">
    <property type="component" value="Unassembled WGS sequence"/>
</dbReference>
<dbReference type="PROSITE" id="PS50800">
    <property type="entry name" value="SAP"/>
    <property type="match status" value="1"/>
</dbReference>
<gene>
    <name evidence="5" type="ORF">CCR75_007929</name>
</gene>
<dbReference type="SUPFAM" id="SSF68906">
    <property type="entry name" value="SAP domain"/>
    <property type="match status" value="1"/>
</dbReference>
<dbReference type="InterPro" id="IPR003034">
    <property type="entry name" value="SAP_dom"/>
</dbReference>
<comment type="caution">
    <text evidence="5">The sequence shown here is derived from an EMBL/GenBank/DDBJ whole genome shotgun (WGS) entry which is preliminary data.</text>
</comment>
<evidence type="ECO:0000256" key="2">
    <source>
        <dbReference type="ARBA" id="ARBA00046328"/>
    </source>
</evidence>
<keyword evidence="6" id="KW-1185">Reference proteome</keyword>
<dbReference type="PANTHER" id="PTHR46551:SF1">
    <property type="entry name" value="SAP DOMAIN-CONTAINING RIBONUCLEOPROTEIN"/>
    <property type="match status" value="1"/>
</dbReference>
<feature type="domain" description="SAP" evidence="4">
    <location>
        <begin position="9"/>
        <end position="43"/>
    </location>
</feature>
<dbReference type="RefSeq" id="XP_067816985.1">
    <property type="nucleotide sequence ID" value="XM_067965985.1"/>
</dbReference>
<dbReference type="InterPro" id="IPR036361">
    <property type="entry name" value="SAP_dom_sf"/>
</dbReference>
<protein>
    <recommendedName>
        <fullName evidence="4">SAP domain-containing protein</fullName>
    </recommendedName>
</protein>
<dbReference type="SMART" id="SM00513">
    <property type="entry name" value="SAP"/>
    <property type="match status" value="1"/>
</dbReference>
<dbReference type="Pfam" id="PF02037">
    <property type="entry name" value="SAP"/>
    <property type="match status" value="1"/>
</dbReference>
<evidence type="ECO:0000259" key="4">
    <source>
        <dbReference type="PROSITE" id="PS50800"/>
    </source>
</evidence>
<evidence type="ECO:0000313" key="6">
    <source>
        <dbReference type="Proteomes" id="UP000294530"/>
    </source>
</evidence>
<dbReference type="GO" id="GO:0005634">
    <property type="term" value="C:nucleus"/>
    <property type="evidence" value="ECO:0007669"/>
    <property type="project" value="TreeGrafter"/>
</dbReference>
<dbReference type="GO" id="GO:0016973">
    <property type="term" value="P:poly(A)+ mRNA export from nucleus"/>
    <property type="evidence" value="ECO:0007669"/>
    <property type="project" value="TreeGrafter"/>
</dbReference>
<sequence>MTIAASMIPKKMKVSELRAALESRGMSSNGLKTELIQRLELALDEEEFGSEAQEMEELKMKSPKMSKKTELKRRDGLTAATALSKSPKSTKPDITSPVKSRYPSVEKISNKVEEEPVFVAAEQVSTTTEEDKASNARNIESAKIKATSIRMAEKEKRVIRAAKFGITLSLDDKKAQRAKRFQLPNAAGDEEKGKRLKRAMRFHLETNDTLAKKAELRAERFGLNGKKRNA</sequence>
<feature type="compositionally biased region" description="Polar residues" evidence="3">
    <location>
        <begin position="81"/>
        <end position="93"/>
    </location>
</feature>
<accession>A0A976ID98</accession>